<name>A0A0S4M3E9_9BURK</name>
<dbReference type="RefSeq" id="WP_092490453.1">
    <property type="nucleotide sequence ID" value="NZ_LN906597.1"/>
</dbReference>
<dbReference type="Proteomes" id="UP000198651">
    <property type="component" value="Chromosome I"/>
</dbReference>
<evidence type="ECO:0000256" key="1">
    <source>
        <dbReference type="SAM" id="Phobius"/>
    </source>
</evidence>
<organism evidence="2 3">
    <name type="scientific">Candidatus Ichthyocystis hellenicum</name>
    <dbReference type="NCBI Taxonomy" id="1561003"/>
    <lineage>
        <taxon>Bacteria</taxon>
        <taxon>Pseudomonadati</taxon>
        <taxon>Pseudomonadota</taxon>
        <taxon>Betaproteobacteria</taxon>
        <taxon>Burkholderiales</taxon>
        <taxon>Candidatus Ichthyocystis</taxon>
    </lineage>
</organism>
<sequence length="147" mass="15787">MLVGNGCVVISPNALDLIVEEEEEVSAETIMLSPQPPGAIPVNKEILADKNHAAADSNCAVVSENSIPEGRGRNCYFGYCCLVYLTVTLYAFVIAVIIHPFCYGKDSKLPECGRVIFGSVLSALLFLFLVQIGLRIPGGGERKKLEG</sequence>
<accession>A0A0S4M3E9</accession>
<dbReference type="STRING" id="1561003.Ark11_0549"/>
<dbReference type="OrthoDB" id="9882506at2"/>
<keyword evidence="3" id="KW-1185">Reference proteome</keyword>
<dbReference type="EMBL" id="LN906597">
    <property type="protein sequence ID" value="CUT17394.1"/>
    <property type="molecule type" value="Genomic_DNA"/>
</dbReference>
<feature type="transmembrane region" description="Helical" evidence="1">
    <location>
        <begin position="113"/>
        <end position="134"/>
    </location>
</feature>
<reference evidence="3" key="1">
    <citation type="submission" date="2015-11" db="EMBL/GenBank/DDBJ databases">
        <authorList>
            <person name="Seth-Smith H.M.B."/>
        </authorList>
    </citation>
    <scope>NUCLEOTIDE SEQUENCE [LARGE SCALE GENOMIC DNA]</scope>
    <source>
        <strain evidence="3">2013Ark11</strain>
    </source>
</reference>
<keyword evidence="1" id="KW-0812">Transmembrane</keyword>
<protein>
    <submittedName>
        <fullName evidence="2">Putative membrane protein</fullName>
    </submittedName>
</protein>
<keyword evidence="1" id="KW-1133">Transmembrane helix</keyword>
<evidence type="ECO:0000313" key="2">
    <source>
        <dbReference type="EMBL" id="CUT17394.1"/>
    </source>
</evidence>
<evidence type="ECO:0000313" key="3">
    <source>
        <dbReference type="Proteomes" id="UP000198651"/>
    </source>
</evidence>
<keyword evidence="1" id="KW-0472">Membrane</keyword>
<proteinExistence type="predicted"/>
<gene>
    <name evidence="2" type="ORF">Ark11_0549</name>
</gene>
<feature type="transmembrane region" description="Helical" evidence="1">
    <location>
        <begin position="76"/>
        <end position="101"/>
    </location>
</feature>
<dbReference type="AlphaFoldDB" id="A0A0S4M3E9"/>